<dbReference type="Proteomes" id="UP001281147">
    <property type="component" value="Unassembled WGS sequence"/>
</dbReference>
<keyword evidence="2" id="KW-1185">Reference proteome</keyword>
<organism evidence="1 2">
    <name type="scientific">Vermiconidia calcicola</name>
    <dbReference type="NCBI Taxonomy" id="1690605"/>
    <lineage>
        <taxon>Eukaryota</taxon>
        <taxon>Fungi</taxon>
        <taxon>Dikarya</taxon>
        <taxon>Ascomycota</taxon>
        <taxon>Pezizomycotina</taxon>
        <taxon>Dothideomycetes</taxon>
        <taxon>Dothideomycetidae</taxon>
        <taxon>Mycosphaerellales</taxon>
        <taxon>Extremaceae</taxon>
        <taxon>Vermiconidia</taxon>
    </lineage>
</organism>
<gene>
    <name evidence="1" type="ORF">LTR37_001475</name>
</gene>
<proteinExistence type="predicted"/>
<dbReference type="EMBL" id="JAUTXU010000007">
    <property type="protein sequence ID" value="KAK3723991.1"/>
    <property type="molecule type" value="Genomic_DNA"/>
</dbReference>
<reference evidence="1" key="1">
    <citation type="submission" date="2023-07" db="EMBL/GenBank/DDBJ databases">
        <title>Black Yeasts Isolated from many extreme environments.</title>
        <authorList>
            <person name="Coleine C."/>
            <person name="Stajich J.E."/>
            <person name="Selbmann L."/>
        </authorList>
    </citation>
    <scope>NUCLEOTIDE SEQUENCE</scope>
    <source>
        <strain evidence="1">CCFEE 5714</strain>
    </source>
</reference>
<evidence type="ECO:0000313" key="2">
    <source>
        <dbReference type="Proteomes" id="UP001281147"/>
    </source>
</evidence>
<comment type="caution">
    <text evidence="1">The sequence shown here is derived from an EMBL/GenBank/DDBJ whole genome shotgun (WGS) entry which is preliminary data.</text>
</comment>
<evidence type="ECO:0000313" key="1">
    <source>
        <dbReference type="EMBL" id="KAK3723991.1"/>
    </source>
</evidence>
<accession>A0ACC3NXG2</accession>
<name>A0ACC3NXG2_9PEZI</name>
<sequence length="379" mass="43073">MASPSLLGLPKDVLVLLPAHLHNIEDYMNVASTCRVLRDCMDAATPNNILRLAAAQSRNFFRPSPHLLVCATARDLGNWARRSDQNEAELALKMENGVDALLDLALEHCGLTMQRIRELHLMRFSIINPVTNIIDQCVGTQWYAAEDFWDGGRSDAYTIHSDPPVHLFQLAIYGELFAPDLKALLNQDSQARRLSVDTRLEYIKYCIPDFATECGGDNADLDPRRALKQTGPYRRTNIHVRNDALDKQNNIAITWVLKSSRWRPHWKAMRTLAGEPDFVPEWEGDDWWWDGTAEEGDHPEVWRQRLWEDVMVCQGLEGLGMIRPGLRDAWVEKVREWRAEVAGLEREPGIVKVGRQATMEYPFLLGDLRICASGYVGGT</sequence>
<protein>
    <submittedName>
        <fullName evidence="1">Uncharacterized protein</fullName>
    </submittedName>
</protein>